<comment type="caution">
    <text evidence="1">The sequence shown here is derived from an EMBL/GenBank/DDBJ whole genome shotgun (WGS) entry which is preliminary data.</text>
</comment>
<accession>A0ABT5TXY7</accession>
<name>A0ABT5TXY7_9MICO</name>
<organism evidence="1 2">
    <name type="scientific">Georgenia halotolerans</name>
    <dbReference type="NCBI Taxonomy" id="3028317"/>
    <lineage>
        <taxon>Bacteria</taxon>
        <taxon>Bacillati</taxon>
        <taxon>Actinomycetota</taxon>
        <taxon>Actinomycetes</taxon>
        <taxon>Micrococcales</taxon>
        <taxon>Bogoriellaceae</taxon>
        <taxon>Georgenia</taxon>
    </lineage>
</organism>
<reference evidence="1" key="1">
    <citation type="submission" date="2023-02" db="EMBL/GenBank/DDBJ databases">
        <title>Georgenia sp.10Sc9-8, isolated from a soil sample collected from the Taklamakan desert.</title>
        <authorList>
            <person name="Liu S."/>
        </authorList>
    </citation>
    <scope>NUCLEOTIDE SEQUENCE</scope>
    <source>
        <strain evidence="1">10Sc9-8</strain>
    </source>
</reference>
<keyword evidence="2" id="KW-1185">Reference proteome</keyword>
<protein>
    <recommendedName>
        <fullName evidence="3">GNAT family N-acetyltransferase</fullName>
    </recommendedName>
</protein>
<evidence type="ECO:0000313" key="2">
    <source>
        <dbReference type="Proteomes" id="UP001165561"/>
    </source>
</evidence>
<sequence length="100" mass="10996">MDDAAQPHAAFPTDPSTKLVEVRLSDLPPGTVDFVYRQLLVPAFRPEELISLEELQAAYGPTGSDPSIVVMAGGRPVAVMLGEWYVERHVLLLCYLSVDR</sequence>
<evidence type="ECO:0000313" key="1">
    <source>
        <dbReference type="EMBL" id="MDD9206930.1"/>
    </source>
</evidence>
<proteinExistence type="predicted"/>
<feature type="non-terminal residue" evidence="1">
    <location>
        <position position="100"/>
    </location>
</feature>
<evidence type="ECO:0008006" key="3">
    <source>
        <dbReference type="Google" id="ProtNLM"/>
    </source>
</evidence>
<dbReference type="Proteomes" id="UP001165561">
    <property type="component" value="Unassembled WGS sequence"/>
</dbReference>
<gene>
    <name evidence="1" type="ORF">PU560_10695</name>
</gene>
<dbReference type="EMBL" id="JARACI010001007">
    <property type="protein sequence ID" value="MDD9206930.1"/>
    <property type="molecule type" value="Genomic_DNA"/>
</dbReference>